<dbReference type="InterPro" id="IPR057654">
    <property type="entry name" value="Znf-CCCH_tandem"/>
</dbReference>
<dbReference type="PROSITE" id="PS50103">
    <property type="entry name" value="ZF_C3H1"/>
    <property type="match status" value="1"/>
</dbReference>
<reference evidence="4" key="1">
    <citation type="journal article" date="2020" name="Stud. Mycol.">
        <title>101 Dothideomycetes genomes: a test case for predicting lifestyles and emergence of pathogens.</title>
        <authorList>
            <person name="Haridas S."/>
            <person name="Albert R."/>
            <person name="Binder M."/>
            <person name="Bloem J."/>
            <person name="Labutti K."/>
            <person name="Salamov A."/>
            <person name="Andreopoulos B."/>
            <person name="Baker S."/>
            <person name="Barry K."/>
            <person name="Bills G."/>
            <person name="Bluhm B."/>
            <person name="Cannon C."/>
            <person name="Castanera R."/>
            <person name="Culley D."/>
            <person name="Daum C."/>
            <person name="Ezra D."/>
            <person name="Gonzalez J."/>
            <person name="Henrissat B."/>
            <person name="Kuo A."/>
            <person name="Liang C."/>
            <person name="Lipzen A."/>
            <person name="Lutzoni F."/>
            <person name="Magnuson J."/>
            <person name="Mondo S."/>
            <person name="Nolan M."/>
            <person name="Ohm R."/>
            <person name="Pangilinan J."/>
            <person name="Park H.-J."/>
            <person name="Ramirez L."/>
            <person name="Alfaro M."/>
            <person name="Sun H."/>
            <person name="Tritt A."/>
            <person name="Yoshinaga Y."/>
            <person name="Zwiers L.-H."/>
            <person name="Turgeon B."/>
            <person name="Goodwin S."/>
            <person name="Spatafora J."/>
            <person name="Crous P."/>
            <person name="Grigoriev I."/>
        </authorList>
    </citation>
    <scope>NUCLEOTIDE SEQUENCE</scope>
    <source>
        <strain evidence="4">HMLAC05119</strain>
    </source>
</reference>
<dbReference type="PANTHER" id="PTHR37543:SF1">
    <property type="entry name" value="CCCH ZINC FINGER DNA BINDING PROTEIN (AFU_ORTHOLOGUE AFUA_5G12760)"/>
    <property type="match status" value="1"/>
</dbReference>
<evidence type="ECO:0000256" key="1">
    <source>
        <dbReference type="PROSITE-ProRule" id="PRU00723"/>
    </source>
</evidence>
<keyword evidence="5" id="KW-1185">Reference proteome</keyword>
<keyword evidence="1" id="KW-0863">Zinc-finger</keyword>
<dbReference type="InterPro" id="IPR057683">
    <property type="entry name" value="DUF7923"/>
</dbReference>
<gene>
    <name evidence="4" type="ORF">BDU57DRAFT_552405</name>
</gene>
<dbReference type="Pfam" id="PF25540">
    <property type="entry name" value="DUF7923"/>
    <property type="match status" value="1"/>
</dbReference>
<dbReference type="Pfam" id="PF25543">
    <property type="entry name" value="zf-CCCH_tandem"/>
    <property type="match status" value="1"/>
</dbReference>
<proteinExistence type="predicted"/>
<dbReference type="Pfam" id="PF25542">
    <property type="entry name" value="zf-CCCH_12"/>
    <property type="match status" value="1"/>
</dbReference>
<feature type="domain" description="C3H1-type" evidence="3">
    <location>
        <begin position="346"/>
        <end position="373"/>
    </location>
</feature>
<evidence type="ECO:0000259" key="3">
    <source>
        <dbReference type="PROSITE" id="PS50103"/>
    </source>
</evidence>
<protein>
    <recommendedName>
        <fullName evidence="3">C3H1-type domain-containing protein</fullName>
    </recommendedName>
</protein>
<evidence type="ECO:0000256" key="2">
    <source>
        <dbReference type="SAM" id="MobiDB-lite"/>
    </source>
</evidence>
<dbReference type="Proteomes" id="UP000800096">
    <property type="component" value="Unassembled WGS sequence"/>
</dbReference>
<evidence type="ECO:0000313" key="5">
    <source>
        <dbReference type="Proteomes" id="UP000800096"/>
    </source>
</evidence>
<organism evidence="4 5">
    <name type="scientific">Ampelomyces quisqualis</name>
    <name type="common">Powdery mildew agent</name>
    <dbReference type="NCBI Taxonomy" id="50730"/>
    <lineage>
        <taxon>Eukaryota</taxon>
        <taxon>Fungi</taxon>
        <taxon>Dikarya</taxon>
        <taxon>Ascomycota</taxon>
        <taxon>Pezizomycotina</taxon>
        <taxon>Dothideomycetes</taxon>
        <taxon>Pleosporomycetidae</taxon>
        <taxon>Pleosporales</taxon>
        <taxon>Pleosporineae</taxon>
        <taxon>Phaeosphaeriaceae</taxon>
        <taxon>Ampelomyces</taxon>
    </lineage>
</organism>
<dbReference type="OrthoDB" id="2270193at2759"/>
<sequence>MERKHDSDGIDTIVQLKALQLSDTAAMKELEAATKLCQNALQASTSSYKQLLAQYTALKETVQANAKGQSQAGELDDAQKYVLVLIDAHSHTFGDAFLRGEATADVVENIVKNILERRRPKLTTLQIVAKVYADYETLSEKVSLDEQSERMNVVLALTQKFSSANPWVDFINVSHNVLVKKITGMFLWHKQDPRCAHILLSTSVHKLYDEMMSKHPEYSNRTTNIPIAMTEDLSDTVYTGVEAKASTFHDQEAIGVQDTSSFVPMESERTGSLQMQGRYGNFENNRYVAHTPLNAEAQAFNSTIRPLQGSHSPTAQLIPINAAGYRIDTFLKTPTKDEYIKFKQRTEHMNLCTSYHLTGHCSVGNCRFDHSSITPKILHVLRQKIRGSPCISRGRCRRADCFRGHICLAKGCARRKQTWCQFSPEAHGVDLKIEEWILPAAGEKVLRDKPVYKDGLRQKDSSEGSMKNWPTMVDDLI</sequence>
<accession>A0A6A5Q8T5</accession>
<dbReference type="GO" id="GO:0008270">
    <property type="term" value="F:zinc ion binding"/>
    <property type="evidence" value="ECO:0007669"/>
    <property type="project" value="UniProtKB-KW"/>
</dbReference>
<feature type="region of interest" description="Disordered" evidence="2">
    <location>
        <begin position="456"/>
        <end position="477"/>
    </location>
</feature>
<dbReference type="EMBL" id="ML979146">
    <property type="protein sequence ID" value="KAF1911188.1"/>
    <property type="molecule type" value="Genomic_DNA"/>
</dbReference>
<keyword evidence="1" id="KW-0479">Metal-binding</keyword>
<keyword evidence="1" id="KW-0862">Zinc</keyword>
<evidence type="ECO:0000313" key="4">
    <source>
        <dbReference type="EMBL" id="KAF1911188.1"/>
    </source>
</evidence>
<dbReference type="AlphaFoldDB" id="A0A6A5Q8T5"/>
<name>A0A6A5Q8T5_AMPQU</name>
<dbReference type="InterPro" id="IPR000571">
    <property type="entry name" value="Znf_CCCH"/>
</dbReference>
<feature type="zinc finger region" description="C3H1-type" evidence="1">
    <location>
        <begin position="346"/>
        <end position="373"/>
    </location>
</feature>
<dbReference type="PANTHER" id="PTHR37543">
    <property type="entry name" value="CCCH ZINC FINGER DNA BINDING PROTEIN (AFU_ORTHOLOGUE AFUA_5G12760)"/>
    <property type="match status" value="1"/>
</dbReference>